<evidence type="ECO:0000313" key="3">
    <source>
        <dbReference type="Proteomes" id="UP000800200"/>
    </source>
</evidence>
<name>A0A6A6DH87_9PEZI</name>
<proteinExistence type="predicted"/>
<dbReference type="EMBL" id="ML994686">
    <property type="protein sequence ID" value="KAF2177619.1"/>
    <property type="molecule type" value="Genomic_DNA"/>
</dbReference>
<reference evidence="2" key="1">
    <citation type="journal article" date="2020" name="Stud. Mycol.">
        <title>101 Dothideomycetes genomes: a test case for predicting lifestyles and emergence of pathogens.</title>
        <authorList>
            <person name="Haridas S."/>
            <person name="Albert R."/>
            <person name="Binder M."/>
            <person name="Bloem J."/>
            <person name="Labutti K."/>
            <person name="Salamov A."/>
            <person name="Andreopoulos B."/>
            <person name="Baker S."/>
            <person name="Barry K."/>
            <person name="Bills G."/>
            <person name="Bluhm B."/>
            <person name="Cannon C."/>
            <person name="Castanera R."/>
            <person name="Culley D."/>
            <person name="Daum C."/>
            <person name="Ezra D."/>
            <person name="Gonzalez J."/>
            <person name="Henrissat B."/>
            <person name="Kuo A."/>
            <person name="Liang C."/>
            <person name="Lipzen A."/>
            <person name="Lutzoni F."/>
            <person name="Magnuson J."/>
            <person name="Mondo S."/>
            <person name="Nolan M."/>
            <person name="Ohm R."/>
            <person name="Pangilinan J."/>
            <person name="Park H.-J."/>
            <person name="Ramirez L."/>
            <person name="Alfaro M."/>
            <person name="Sun H."/>
            <person name="Tritt A."/>
            <person name="Yoshinaga Y."/>
            <person name="Zwiers L.-H."/>
            <person name="Turgeon B."/>
            <person name="Goodwin S."/>
            <person name="Spatafora J."/>
            <person name="Crous P."/>
            <person name="Grigoriev I."/>
        </authorList>
    </citation>
    <scope>NUCLEOTIDE SEQUENCE</scope>
    <source>
        <strain evidence="2">CBS 207.26</strain>
    </source>
</reference>
<evidence type="ECO:0000256" key="1">
    <source>
        <dbReference type="SAM" id="MobiDB-lite"/>
    </source>
</evidence>
<dbReference type="Gene3D" id="1.10.1280.10">
    <property type="entry name" value="Di-copper center containing domain from catechol oxidase"/>
    <property type="match status" value="1"/>
</dbReference>
<protein>
    <submittedName>
        <fullName evidence="2">Uncharacterized protein</fullName>
    </submittedName>
</protein>
<keyword evidence="3" id="KW-1185">Reference proteome</keyword>
<accession>A0A6A6DH87</accession>
<dbReference type="AlphaFoldDB" id="A0A6A6DH87"/>
<sequence length="111" mass="12184">MPNSSLAASPIFNPESGFGGNGIYFPGDFTHPPPSAAIGPPNDLPDRTGGECITDRPFKDTVVHIGPGIRRNSIRDVFNETLRLSPWRITLVKDKFKAGSLNPIRSFYETR</sequence>
<evidence type="ECO:0000313" key="2">
    <source>
        <dbReference type="EMBL" id="KAF2177619.1"/>
    </source>
</evidence>
<dbReference type="OrthoDB" id="6132182at2759"/>
<gene>
    <name evidence="2" type="ORF">K469DRAFT_356398</name>
</gene>
<organism evidence="2 3">
    <name type="scientific">Zopfia rhizophila CBS 207.26</name>
    <dbReference type="NCBI Taxonomy" id="1314779"/>
    <lineage>
        <taxon>Eukaryota</taxon>
        <taxon>Fungi</taxon>
        <taxon>Dikarya</taxon>
        <taxon>Ascomycota</taxon>
        <taxon>Pezizomycotina</taxon>
        <taxon>Dothideomycetes</taxon>
        <taxon>Dothideomycetes incertae sedis</taxon>
        <taxon>Zopfiaceae</taxon>
        <taxon>Zopfia</taxon>
    </lineage>
</organism>
<feature type="region of interest" description="Disordered" evidence="1">
    <location>
        <begin position="23"/>
        <end position="48"/>
    </location>
</feature>
<dbReference type="Proteomes" id="UP000800200">
    <property type="component" value="Unassembled WGS sequence"/>
</dbReference>
<dbReference type="InterPro" id="IPR008922">
    <property type="entry name" value="Di-copper_centre_dom_sf"/>
</dbReference>